<feature type="compositionally biased region" description="Polar residues" evidence="1">
    <location>
        <begin position="178"/>
        <end position="188"/>
    </location>
</feature>
<accession>F0VQY9</accession>
<dbReference type="OrthoDB" id="331394at2759"/>
<evidence type="ECO:0000313" key="4">
    <source>
        <dbReference type="Proteomes" id="UP000007494"/>
    </source>
</evidence>
<gene>
    <name evidence="3" type="ORF">BN1204_065620</name>
    <name evidence="2" type="ORF">NCLIV_065620</name>
</gene>
<proteinExistence type="predicted"/>
<dbReference type="Proteomes" id="UP000007494">
    <property type="component" value="Chromosome XII"/>
</dbReference>
<feature type="compositionally biased region" description="Polar residues" evidence="1">
    <location>
        <begin position="600"/>
        <end position="616"/>
    </location>
</feature>
<evidence type="ECO:0000256" key="1">
    <source>
        <dbReference type="SAM" id="MobiDB-lite"/>
    </source>
</evidence>
<keyword evidence="4" id="KW-1185">Reference proteome</keyword>
<feature type="compositionally biased region" description="Basic and acidic residues" evidence="1">
    <location>
        <begin position="110"/>
        <end position="125"/>
    </location>
</feature>
<reference evidence="2" key="2">
    <citation type="submission" date="2011-03" db="EMBL/GenBank/DDBJ databases">
        <title>Comparative genomics and transcriptomics of Neospora caninum and Toxoplasma gondii.</title>
        <authorList>
            <person name="Reid A.J."/>
            <person name="Sohal A."/>
            <person name="Harris D."/>
            <person name="Quail M."/>
            <person name="Sanders M."/>
            <person name="Berriman M."/>
            <person name="Wastling J.M."/>
            <person name="Pain A."/>
        </authorList>
    </citation>
    <scope>NUCLEOTIDE SEQUENCE</scope>
    <source>
        <strain evidence="2">Liverpool</strain>
    </source>
</reference>
<reference evidence="3" key="4">
    <citation type="journal article" date="2015" name="PLoS ONE">
        <title>Comprehensive Evaluation of Toxoplasma gondii VEG and Neospora caninum LIV Genomes with Tachyzoite Stage Transcriptome and Proteome Defines Novel Transcript Features.</title>
        <authorList>
            <person name="Ramaprasad A."/>
            <person name="Mourier T."/>
            <person name="Naeem R."/>
            <person name="Malas T.B."/>
            <person name="Moussa E."/>
            <person name="Panigrahi A."/>
            <person name="Vermont S.J."/>
            <person name="Otto T.D."/>
            <person name="Wastling J."/>
            <person name="Pain A."/>
        </authorList>
    </citation>
    <scope>NUCLEOTIDE SEQUENCE</scope>
    <source>
        <strain evidence="3">Liverpool</strain>
    </source>
</reference>
<feature type="compositionally biased region" description="Low complexity" evidence="1">
    <location>
        <begin position="131"/>
        <end position="142"/>
    </location>
</feature>
<name>F0VQY9_NEOCL</name>
<feature type="compositionally biased region" description="Polar residues" evidence="1">
    <location>
        <begin position="489"/>
        <end position="508"/>
    </location>
</feature>
<feature type="compositionally biased region" description="Basic and acidic residues" evidence="1">
    <location>
        <begin position="554"/>
        <end position="597"/>
    </location>
</feature>
<sequence length="964" mass="102679">MSRPHYPPHRGRLPAGPAPHQGFLVQVSGSAVSTDVGFLVPSVHDGMYSHHPHFVQGHSPTHLSPHPPASLPPENVSFLPSQTGGVYVPPLAGELARTPHRLPPPGEGARPLDRERSYPPEKSARPSDQGRLLPPHVAALPPAHRPSHPFPPGLLPFRSSSGWEGVDAPVPERRAQKRSNSPVAPSASSHRHTAGENADWNSSRSTATQRLQRSLSSSRGCELPDRRDREREGSPRRLPGSADPSLGREESYHITDAARETSLDRERRGVSHIEGPPRRARGFAEEARSREGRGESSLSRERPDEGRSQAHSRGGMLAYGESHAFHGREDDRYQSSASLPSSAQRGQDAPRGRPANAAATASFPRPAFPPNHNRAPAAVHPPVSEPASALPPSSPPASSLPQSAPNASSRYGVRPPDHAGAPPPSPLPPAFRASASSLPAHASAGVPPGSDAAAVAERVRQEGQPGHPRRSGDRCAAVGGRPQREASGSVASQQSTADEPGYRSSTLQGRRLPSPPRGTKQARIPASAEPPHSHSRFPSADRESRSRSGNQRRPAREEDRSHRPYRGGEGRGEGMQRVAEVGRGRQEEAGALQERRPSLSRATWQSRDQENKNASVSYPPAAARQSYRPDGPRVSGCTRDEGSSAPALSVPTVGPAVSSSPAALSSSFPAKKLRTALFFPPLLSSPLDYLQASANCGVSSPHEVPFLAGTSPCSAPTPLRSLRPEQHKLSLTFMLLRPLPDPLSHTLEQHRAHYMVADASASAVLVLPLTFLRRECAGEPDGAAASGGEAAGERDKADSAVSDEEKEGLIRAVKGKLQPGDVIHMTGALTSWSAKGEMVITVPVRKGYRAGRQGRQEGDDSYVTEGSLKVVGRFSFPFVTEPDMSCMFTAVAPQKGERWARGGGQMAPEFAALALKGKEKEELSREIGLAAVGASIPCESLSFPVVDPLACLGPPPPFFVLLSR</sequence>
<dbReference type="OMA" id="WSAKGEM"/>
<evidence type="ECO:0000313" key="3">
    <source>
        <dbReference type="EMBL" id="CEL70892.1"/>
    </source>
</evidence>
<reference evidence="4" key="3">
    <citation type="journal article" date="2012" name="PLoS Pathog.">
        <title>Comparative genomics of the apicomplexan parasites Toxoplasma gondii and Neospora caninum: Coccidia differing in host range and transmission strategy.</title>
        <authorList>
            <person name="Reid A.J."/>
            <person name="Vermont S.J."/>
            <person name="Cotton J.A."/>
            <person name="Harris D."/>
            <person name="Hill-Cawthorne G.A."/>
            <person name="Konen-Waisman S."/>
            <person name="Latham S.M."/>
            <person name="Mourier T."/>
            <person name="Norton R."/>
            <person name="Quail M.A."/>
            <person name="Sanders M."/>
            <person name="Shanmugam D."/>
            <person name="Sohal A."/>
            <person name="Wasmuth J.D."/>
            <person name="Brunk B."/>
            <person name="Grigg M.E."/>
            <person name="Howard J.C."/>
            <person name="Parkinson J."/>
            <person name="Roos D.S."/>
            <person name="Trees A.J."/>
            <person name="Berriman M."/>
            <person name="Pain A."/>
            <person name="Wastling J.M."/>
        </authorList>
    </citation>
    <scope>NUCLEOTIDE SEQUENCE [LARGE SCALE GENOMIC DNA]</scope>
    <source>
        <strain evidence="4">Liverpool</strain>
    </source>
</reference>
<dbReference type="AlphaFoldDB" id="F0VQY9"/>
<organism evidence="2 4">
    <name type="scientific">Neospora caninum (strain Liverpool)</name>
    <dbReference type="NCBI Taxonomy" id="572307"/>
    <lineage>
        <taxon>Eukaryota</taxon>
        <taxon>Sar</taxon>
        <taxon>Alveolata</taxon>
        <taxon>Apicomplexa</taxon>
        <taxon>Conoidasida</taxon>
        <taxon>Coccidia</taxon>
        <taxon>Eucoccidiorida</taxon>
        <taxon>Eimeriorina</taxon>
        <taxon>Sarcocystidae</taxon>
        <taxon>Neospora</taxon>
    </lineage>
</organism>
<feature type="compositionally biased region" description="Basic and acidic residues" evidence="1">
    <location>
        <begin position="323"/>
        <end position="333"/>
    </location>
</feature>
<feature type="compositionally biased region" description="Polar residues" evidence="1">
    <location>
        <begin position="334"/>
        <end position="345"/>
    </location>
</feature>
<reference evidence="2" key="1">
    <citation type="submission" date="2011-02" db="EMBL/GenBank/DDBJ databases">
        <authorList>
            <person name="Aslett M."/>
        </authorList>
    </citation>
    <scope>NUCLEOTIDE SEQUENCE</scope>
    <source>
        <strain evidence="2">Liverpool</strain>
    </source>
</reference>
<evidence type="ECO:0000313" key="2">
    <source>
        <dbReference type="EMBL" id="CBZ56136.1"/>
    </source>
</evidence>
<dbReference type="RefSeq" id="XP_003886162.1">
    <property type="nucleotide sequence ID" value="XM_003886113.1"/>
</dbReference>
<dbReference type="EMBL" id="FR823393">
    <property type="protein sequence ID" value="CBZ56136.1"/>
    <property type="molecule type" value="Genomic_DNA"/>
</dbReference>
<feature type="compositionally biased region" description="Low complexity" evidence="1">
    <location>
        <begin position="209"/>
        <end position="219"/>
    </location>
</feature>
<dbReference type="eggNOG" id="ENOG502SWBT">
    <property type="taxonomic scope" value="Eukaryota"/>
</dbReference>
<feature type="compositionally biased region" description="Low complexity" evidence="1">
    <location>
        <begin position="381"/>
        <end position="409"/>
    </location>
</feature>
<feature type="compositionally biased region" description="Basic and acidic residues" evidence="1">
    <location>
        <begin position="246"/>
        <end position="308"/>
    </location>
</feature>
<dbReference type="GeneID" id="13445359"/>
<protein>
    <submittedName>
        <fullName evidence="2">Uncharacterized protein</fullName>
    </submittedName>
</protein>
<feature type="region of interest" description="Disordered" evidence="1">
    <location>
        <begin position="51"/>
        <end position="75"/>
    </location>
</feature>
<feature type="region of interest" description="Disordered" evidence="1">
    <location>
        <begin position="780"/>
        <end position="805"/>
    </location>
</feature>
<feature type="compositionally biased region" description="Polar residues" evidence="1">
    <location>
        <begin position="199"/>
        <end position="208"/>
    </location>
</feature>
<feature type="region of interest" description="Disordered" evidence="1">
    <location>
        <begin position="95"/>
        <end position="654"/>
    </location>
</feature>
<feature type="compositionally biased region" description="Low complexity" evidence="1">
    <location>
        <begin position="430"/>
        <end position="444"/>
    </location>
</feature>
<dbReference type="VEuPathDB" id="ToxoDB:NCLIV_065620"/>
<dbReference type="InParanoid" id="F0VQY9"/>
<dbReference type="EMBL" id="LN714487">
    <property type="protein sequence ID" value="CEL70892.1"/>
    <property type="molecule type" value="Genomic_DNA"/>
</dbReference>
<feature type="compositionally biased region" description="Basic and acidic residues" evidence="1">
    <location>
        <begin position="222"/>
        <end position="235"/>
    </location>
</feature>